<dbReference type="Proteomes" id="UP000271469">
    <property type="component" value="Chromosome"/>
</dbReference>
<dbReference type="RefSeq" id="WP_124710890.1">
    <property type="nucleotide sequence ID" value="NZ_CP033972.1"/>
</dbReference>
<gene>
    <name evidence="2" type="ORF">D7316_05348</name>
</gene>
<dbReference type="InterPro" id="IPR029058">
    <property type="entry name" value="AB_hydrolase_fold"/>
</dbReference>
<evidence type="ECO:0000313" key="3">
    <source>
        <dbReference type="Proteomes" id="UP000271469"/>
    </source>
</evidence>
<keyword evidence="3" id="KW-1185">Reference proteome</keyword>
<dbReference type="SUPFAM" id="SSF53474">
    <property type="entry name" value="alpha/beta-Hydrolases"/>
    <property type="match status" value="1"/>
</dbReference>
<organism evidence="2 3">
    <name type="scientific">Gordonia insulae</name>
    <dbReference type="NCBI Taxonomy" id="2420509"/>
    <lineage>
        <taxon>Bacteria</taxon>
        <taxon>Bacillati</taxon>
        <taxon>Actinomycetota</taxon>
        <taxon>Actinomycetes</taxon>
        <taxon>Mycobacteriales</taxon>
        <taxon>Gordoniaceae</taxon>
        <taxon>Gordonia</taxon>
    </lineage>
</organism>
<feature type="signal peptide" evidence="1">
    <location>
        <begin position="1"/>
        <end position="38"/>
    </location>
</feature>
<dbReference type="OrthoDB" id="9798122at2"/>
<evidence type="ECO:0008006" key="4">
    <source>
        <dbReference type="Google" id="ProtNLM"/>
    </source>
</evidence>
<proteinExistence type="predicted"/>
<feature type="chain" id="PRO_5018019210" description="Inactive lipase" evidence="1">
    <location>
        <begin position="39"/>
        <end position="395"/>
    </location>
</feature>
<dbReference type="PANTHER" id="PTHR34853:SF1">
    <property type="entry name" value="LIPASE 5"/>
    <property type="match status" value="1"/>
</dbReference>
<name>A0A3G8JUH9_9ACTN</name>
<protein>
    <recommendedName>
        <fullName evidence="4">Inactive lipase</fullName>
    </recommendedName>
</protein>
<dbReference type="KEGG" id="gom:D7316_05348"/>
<dbReference type="Gene3D" id="3.40.50.1820">
    <property type="entry name" value="alpha/beta hydrolase"/>
    <property type="match status" value="1"/>
</dbReference>
<dbReference type="AlphaFoldDB" id="A0A3G8JUH9"/>
<reference evidence="2 3" key="1">
    <citation type="submission" date="2018-11" db="EMBL/GenBank/DDBJ databases">
        <title>Gordonia insulae sp. nov., isolated from an island soil.</title>
        <authorList>
            <person name="Kim Y.S."/>
            <person name="Kim S.B."/>
        </authorList>
    </citation>
    <scope>NUCLEOTIDE SEQUENCE [LARGE SCALE GENOMIC DNA]</scope>
    <source>
        <strain evidence="2 3">MMS17-SY073</strain>
    </source>
</reference>
<evidence type="ECO:0000256" key="1">
    <source>
        <dbReference type="SAM" id="SignalP"/>
    </source>
</evidence>
<keyword evidence="1" id="KW-0732">Signal</keyword>
<sequence length="395" mass="42242">MSTRTSHRRLPHRSVLRSALPLAASLLLVGGVGTVAHAAPATTPQPPAGSTAGTVFANRDLPKNRLAAHAGAGDAFTYWTTGADRVARLSTGAVQVPVGRAPAGGWPIVVWAHGSRGIADRCAPSARPTTGDRDEAARWLDRGYAVVTPDYAGLGTQGTPEYFDTETTARNIIDAVRASRDVANGLARRWVVVGEGQGATAAIELARLATRAQGPTLDYRGSAVSSVPVEFDTLIGGLGPSSGTMPAGVSADVLFTLSAIRNARPTVTLDPYLTDAGFDWLDRATRLCADDLTRDVAGTNLGTLFRKPLSENRELMDAVTRSHMVPIKGFTRPVMMAQSLFDQNVIVPLSLRYLNDARTADRRVTARTYLAVNQQQFEALSDNDIRWFVSRLANR</sequence>
<evidence type="ECO:0000313" key="2">
    <source>
        <dbReference type="EMBL" id="AZG48727.1"/>
    </source>
</evidence>
<dbReference type="GO" id="GO:0016042">
    <property type="term" value="P:lipid catabolic process"/>
    <property type="evidence" value="ECO:0007669"/>
    <property type="project" value="InterPro"/>
</dbReference>
<dbReference type="GO" id="GO:0004806">
    <property type="term" value="F:triacylglycerol lipase activity"/>
    <property type="evidence" value="ECO:0007669"/>
    <property type="project" value="InterPro"/>
</dbReference>
<dbReference type="InterPro" id="IPR005152">
    <property type="entry name" value="Lipase_secreted"/>
</dbReference>
<accession>A0A3G8JUH9</accession>
<dbReference type="PANTHER" id="PTHR34853">
    <property type="match status" value="1"/>
</dbReference>
<dbReference type="PIRSF" id="PIRSF029171">
    <property type="entry name" value="Esterase_LipA"/>
    <property type="match status" value="1"/>
</dbReference>
<dbReference type="EMBL" id="CP033972">
    <property type="protein sequence ID" value="AZG48727.1"/>
    <property type="molecule type" value="Genomic_DNA"/>
</dbReference>
<dbReference type="Pfam" id="PF03583">
    <property type="entry name" value="LIP"/>
    <property type="match status" value="1"/>
</dbReference>